<organism evidence="1 2">
    <name type="scientific">Lentzea alba</name>
    <dbReference type="NCBI Taxonomy" id="2714351"/>
    <lineage>
        <taxon>Bacteria</taxon>
        <taxon>Bacillati</taxon>
        <taxon>Actinomycetota</taxon>
        <taxon>Actinomycetes</taxon>
        <taxon>Pseudonocardiales</taxon>
        <taxon>Pseudonocardiaceae</taxon>
        <taxon>Lentzea</taxon>
    </lineage>
</organism>
<proteinExistence type="predicted"/>
<keyword evidence="2" id="KW-1185">Reference proteome</keyword>
<dbReference type="Proteomes" id="UP000481360">
    <property type="component" value="Unassembled WGS sequence"/>
</dbReference>
<reference evidence="1 2" key="1">
    <citation type="submission" date="2020-03" db="EMBL/GenBank/DDBJ databases">
        <title>Isolation and identification of active actinomycetes.</title>
        <authorList>
            <person name="Sun X."/>
        </authorList>
    </citation>
    <scope>NUCLEOTIDE SEQUENCE [LARGE SCALE GENOMIC DNA]</scope>
    <source>
        <strain evidence="1 2">NEAU-D13</strain>
    </source>
</reference>
<evidence type="ECO:0000313" key="1">
    <source>
        <dbReference type="EMBL" id="NGY65346.1"/>
    </source>
</evidence>
<dbReference type="AlphaFoldDB" id="A0A7C9RYS3"/>
<dbReference type="EMBL" id="JAAMPJ010000015">
    <property type="protein sequence ID" value="NGY65346.1"/>
    <property type="molecule type" value="Genomic_DNA"/>
</dbReference>
<dbReference type="RefSeq" id="WP_166054140.1">
    <property type="nucleotide sequence ID" value="NZ_JAAMPJ010000015.1"/>
</dbReference>
<accession>A0A7C9RYS3</accession>
<sequence length="321" mass="34957">MHHDGRLDELIADLKALRKGLGVQETSVPRSIGTALRQACGVPDGAPPGAVRHLVVTALGELIGMLPEGKQLTARTVFGFDNPDNLSYTARLSWLGKVVDRDTRTMQRRADEAIYLVAELAHARDAPAAAVSAHDSPWHTKELKVRMLLRGPQVEVFETRRVVSHVPGLAGIEHAVSVISTAPTSGPVDLHTLGIDEIEGGEVLDPRAVSSRRVAFTLRPPVPLDPGDEHSFFFRVRVPTIAPLYCCTPEFACERFVLSVGFLHENLPARIWRIDGELSMQAGDPAPAREALFADGTGQVRVVFENLQPARSYGIGWDPVL</sequence>
<gene>
    <name evidence="1" type="ORF">G7043_41280</name>
</gene>
<evidence type="ECO:0000313" key="2">
    <source>
        <dbReference type="Proteomes" id="UP000481360"/>
    </source>
</evidence>
<comment type="caution">
    <text evidence="1">The sequence shown here is derived from an EMBL/GenBank/DDBJ whole genome shotgun (WGS) entry which is preliminary data.</text>
</comment>
<protein>
    <submittedName>
        <fullName evidence="1">Uncharacterized protein</fullName>
    </submittedName>
</protein>
<name>A0A7C9RYS3_9PSEU</name>